<gene>
    <name evidence="1" type="ORF">C7T94_12980</name>
</gene>
<comment type="caution">
    <text evidence="1">The sequence shown here is derived from an EMBL/GenBank/DDBJ whole genome shotgun (WGS) entry which is preliminary data.</text>
</comment>
<keyword evidence="2" id="KW-1185">Reference proteome</keyword>
<evidence type="ECO:0000313" key="2">
    <source>
        <dbReference type="Proteomes" id="UP000240912"/>
    </source>
</evidence>
<dbReference type="AlphaFoldDB" id="A0A2T3HM07"/>
<protein>
    <submittedName>
        <fullName evidence="1">Uncharacterized protein</fullName>
    </submittedName>
</protein>
<dbReference type="EMBL" id="PYLS01000005">
    <property type="protein sequence ID" value="PST83470.1"/>
    <property type="molecule type" value="Genomic_DNA"/>
</dbReference>
<dbReference type="OrthoDB" id="750073at2"/>
<evidence type="ECO:0000313" key="1">
    <source>
        <dbReference type="EMBL" id="PST83470.1"/>
    </source>
</evidence>
<proteinExistence type="predicted"/>
<name>A0A2T3HM07_9SPHI</name>
<accession>A0A2T3HM07</accession>
<organism evidence="1 2">
    <name type="scientific">Pedobacter yulinensis</name>
    <dbReference type="NCBI Taxonomy" id="2126353"/>
    <lineage>
        <taxon>Bacteria</taxon>
        <taxon>Pseudomonadati</taxon>
        <taxon>Bacteroidota</taxon>
        <taxon>Sphingobacteriia</taxon>
        <taxon>Sphingobacteriales</taxon>
        <taxon>Sphingobacteriaceae</taxon>
        <taxon>Pedobacter</taxon>
    </lineage>
</organism>
<reference evidence="1 2" key="1">
    <citation type="submission" date="2018-03" db="EMBL/GenBank/DDBJ databases">
        <authorList>
            <person name="Keele B.F."/>
        </authorList>
    </citation>
    <scope>NUCLEOTIDE SEQUENCE [LARGE SCALE GENOMIC DNA]</scope>
    <source>
        <strain evidence="1 2">YL28-9</strain>
    </source>
</reference>
<dbReference type="Proteomes" id="UP000240912">
    <property type="component" value="Unassembled WGS sequence"/>
</dbReference>
<sequence>MLTAFCRSDIPVDGPGGPHRATLISKVTTVQQDGVSTRDTSQFIYVRNQRGDSLNVYLVAKGALSEATGYTLQTGGNTAVLRARALNTNSELADSLTMDFNDKDYSIRINRRDLYLLYPEYYKQVRQQIYTDQSVMGVFGLLEDNIGDYPVDLVHPLLLTTRARLDKRLRSASIVTPRSQSDDIKDTWNCVYDYGKDGKLLSVKAASGDDVRFRKQLSYPAGGAIAMKVYRNIEDRQITERKMTLQPASAERVKWQDHIVETGKNRETELSAILYKNPAQPVASMNLAQAELLKLTVRTKNGSRE</sequence>